<evidence type="ECO:0000256" key="1">
    <source>
        <dbReference type="SAM" id="Phobius"/>
    </source>
</evidence>
<dbReference type="OrthoDB" id="543859at2759"/>
<dbReference type="EMBL" id="GL732843">
    <property type="protein sequence ID" value="EFX64354.1"/>
    <property type="molecule type" value="Genomic_DNA"/>
</dbReference>
<evidence type="ECO:0000313" key="2">
    <source>
        <dbReference type="EMBL" id="EFX64354.1"/>
    </source>
</evidence>
<keyword evidence="1" id="KW-0812">Transmembrane</keyword>
<dbReference type="AlphaFoldDB" id="E9HV77"/>
<feature type="transmembrane region" description="Helical" evidence="1">
    <location>
        <begin position="236"/>
        <end position="257"/>
    </location>
</feature>
<name>E9HV77_DAPPU</name>
<reference evidence="2 3" key="1">
    <citation type="journal article" date="2011" name="Science">
        <title>The ecoresponsive genome of Daphnia pulex.</title>
        <authorList>
            <person name="Colbourne J.K."/>
            <person name="Pfrender M.E."/>
            <person name="Gilbert D."/>
            <person name="Thomas W.K."/>
            <person name="Tucker A."/>
            <person name="Oakley T.H."/>
            <person name="Tokishita S."/>
            <person name="Aerts A."/>
            <person name="Arnold G.J."/>
            <person name="Basu M.K."/>
            <person name="Bauer D.J."/>
            <person name="Caceres C.E."/>
            <person name="Carmel L."/>
            <person name="Casola C."/>
            <person name="Choi J.H."/>
            <person name="Detter J.C."/>
            <person name="Dong Q."/>
            <person name="Dusheyko S."/>
            <person name="Eads B.D."/>
            <person name="Frohlich T."/>
            <person name="Geiler-Samerotte K.A."/>
            <person name="Gerlach D."/>
            <person name="Hatcher P."/>
            <person name="Jogdeo S."/>
            <person name="Krijgsveld J."/>
            <person name="Kriventseva E.V."/>
            <person name="Kultz D."/>
            <person name="Laforsch C."/>
            <person name="Lindquist E."/>
            <person name="Lopez J."/>
            <person name="Manak J.R."/>
            <person name="Muller J."/>
            <person name="Pangilinan J."/>
            <person name="Patwardhan R.P."/>
            <person name="Pitluck S."/>
            <person name="Pritham E.J."/>
            <person name="Rechtsteiner A."/>
            <person name="Rho M."/>
            <person name="Rogozin I.B."/>
            <person name="Sakarya O."/>
            <person name="Salamov A."/>
            <person name="Schaack S."/>
            <person name="Shapiro H."/>
            <person name="Shiga Y."/>
            <person name="Skalitzky C."/>
            <person name="Smith Z."/>
            <person name="Souvorov A."/>
            <person name="Sung W."/>
            <person name="Tang Z."/>
            <person name="Tsuchiya D."/>
            <person name="Tu H."/>
            <person name="Vos H."/>
            <person name="Wang M."/>
            <person name="Wolf Y.I."/>
            <person name="Yamagata H."/>
            <person name="Yamada T."/>
            <person name="Ye Y."/>
            <person name="Shaw J.R."/>
            <person name="Andrews J."/>
            <person name="Crease T.J."/>
            <person name="Tang H."/>
            <person name="Lucas S.M."/>
            <person name="Robertson H.M."/>
            <person name="Bork P."/>
            <person name="Koonin E.V."/>
            <person name="Zdobnov E.M."/>
            <person name="Grigoriev I.V."/>
            <person name="Lynch M."/>
            <person name="Boore J.L."/>
        </authorList>
    </citation>
    <scope>NUCLEOTIDE SEQUENCE [LARGE SCALE GENOMIC DNA]</scope>
</reference>
<dbReference type="Proteomes" id="UP000000305">
    <property type="component" value="Unassembled WGS sequence"/>
</dbReference>
<feature type="transmembrane region" description="Helical" evidence="1">
    <location>
        <begin position="298"/>
        <end position="320"/>
    </location>
</feature>
<dbReference type="PhylomeDB" id="E9HV77"/>
<evidence type="ECO:0000313" key="3">
    <source>
        <dbReference type="Proteomes" id="UP000000305"/>
    </source>
</evidence>
<keyword evidence="1" id="KW-0472">Membrane</keyword>
<dbReference type="PANTHER" id="PTHR20992:SF9">
    <property type="entry name" value="AT15442P-RELATED"/>
    <property type="match status" value="1"/>
</dbReference>
<dbReference type="PANTHER" id="PTHR20992">
    <property type="entry name" value="AT15442P-RELATED"/>
    <property type="match status" value="1"/>
</dbReference>
<feature type="transmembrane region" description="Helical" evidence="1">
    <location>
        <begin position="368"/>
        <end position="391"/>
    </location>
</feature>
<sequence>MAYYKKIRENVASNMAAFFVLTVPTAAYEQKLLADRDQNVGDKQLTTPLPKGSVKGFLGLAPVQESTLLQNRRLDAGLKSSSIALESATTDQPVDEPGQSNFVSIASVLTSTLDELKVNDVVWGRSSNDKYYQVTFPSGKNNAEEILQKLRILGIGSIYDTKLSVLQCSLQYNSQDTFLIDNKVDTSDAETDADTDGEKAAERKLLSKTSRNEFIQSIKSRLAVAQVVEGVRASAVLSFDFIMFVLLAGMLAALGLVENSSVILVASMLVSPMMGPILAGTFGTVIQDHNLQRLGVKTELIGLALCLTFGFAFGIVYTSIANWNDGFWLKDEMVARGQLRSLWVGVLIALPSGAGVALSVLGGNAGSLVGVAISASLLPPVVNSGLLWAAALTKYIEFQISNNSSVLAAPETYKTTYSDNMAEEALLLGAVSLCLTLLNIFCIVLMGVIVLKIKEVTPDKEAPNTRRFWSHDIREVRNYNKTLAGKEAKSLITQIHEEINAKLEQEDAAASGTWRNCVQQIFTDPVYQTVRMKSAYLSPEITQMTWHPIHKQPTPILNSPTTIESTLLKHSENNQFQRSVSVPRGAVEQNANRVKLGTVTRERQLFTKYSHQQTPSPTRKITWNFPFQSNDSRQGRFIISRADIPVGSRRPRRASRKEECTANLYDLHDLVP</sequence>
<accession>E9HV77</accession>
<dbReference type="KEGG" id="dpx:DAPPUDRAFT_305061"/>
<dbReference type="Pfam" id="PF04087">
    <property type="entry name" value="DUF389"/>
    <property type="match status" value="1"/>
</dbReference>
<feature type="transmembrane region" description="Helical" evidence="1">
    <location>
        <begin position="263"/>
        <end position="286"/>
    </location>
</feature>
<keyword evidence="1" id="KW-1133">Transmembrane helix</keyword>
<dbReference type="HOGENOM" id="CLU_030133_0_0_1"/>
<feature type="transmembrane region" description="Helical" evidence="1">
    <location>
        <begin position="340"/>
        <end position="361"/>
    </location>
</feature>
<dbReference type="InterPro" id="IPR005240">
    <property type="entry name" value="DUF389"/>
</dbReference>
<dbReference type="eggNOG" id="ENOG502QWS6">
    <property type="taxonomic scope" value="Eukaryota"/>
</dbReference>
<feature type="transmembrane region" description="Helical" evidence="1">
    <location>
        <begin position="425"/>
        <end position="451"/>
    </location>
</feature>
<keyword evidence="3" id="KW-1185">Reference proteome</keyword>
<organism evidence="2 3">
    <name type="scientific">Daphnia pulex</name>
    <name type="common">Water flea</name>
    <dbReference type="NCBI Taxonomy" id="6669"/>
    <lineage>
        <taxon>Eukaryota</taxon>
        <taxon>Metazoa</taxon>
        <taxon>Ecdysozoa</taxon>
        <taxon>Arthropoda</taxon>
        <taxon>Crustacea</taxon>
        <taxon>Branchiopoda</taxon>
        <taxon>Diplostraca</taxon>
        <taxon>Cladocera</taxon>
        <taxon>Anomopoda</taxon>
        <taxon>Daphniidae</taxon>
        <taxon>Daphnia</taxon>
    </lineage>
</organism>
<dbReference type="InParanoid" id="E9HV77"/>
<gene>
    <name evidence="2" type="ORF">DAPPUDRAFT_305061</name>
</gene>
<protein>
    <submittedName>
        <fullName evidence="2">Uncharacterized protein</fullName>
    </submittedName>
</protein>
<proteinExistence type="predicted"/>